<feature type="region of interest" description="Disordered" evidence="2">
    <location>
        <begin position="371"/>
        <end position="403"/>
    </location>
</feature>
<organism evidence="3 4">
    <name type="scientific">Williamsia marianensis</name>
    <dbReference type="NCBI Taxonomy" id="85044"/>
    <lineage>
        <taxon>Bacteria</taxon>
        <taxon>Bacillati</taxon>
        <taxon>Actinomycetota</taxon>
        <taxon>Actinomycetes</taxon>
        <taxon>Mycobacteriales</taxon>
        <taxon>Nocardiaceae</taxon>
        <taxon>Williamsia</taxon>
    </lineage>
</organism>
<dbReference type="Pfam" id="PF02515">
    <property type="entry name" value="CoA_transf_3"/>
    <property type="match status" value="1"/>
</dbReference>
<dbReference type="PANTHER" id="PTHR48207">
    <property type="entry name" value="SUCCINATE--HYDROXYMETHYLGLUTARATE COA-TRANSFERASE"/>
    <property type="match status" value="1"/>
</dbReference>
<evidence type="ECO:0000256" key="1">
    <source>
        <dbReference type="ARBA" id="ARBA00022679"/>
    </source>
</evidence>
<dbReference type="InterPro" id="IPR023606">
    <property type="entry name" value="CoA-Trfase_III_dom_1_sf"/>
</dbReference>
<gene>
    <name evidence="3" type="ORF">CSW57_21400</name>
</gene>
<dbReference type="Gene3D" id="3.30.1540.10">
    <property type="entry name" value="formyl-coa transferase, domain 3"/>
    <property type="match status" value="1"/>
</dbReference>
<dbReference type="PANTHER" id="PTHR48207:SF4">
    <property type="entry name" value="BLL6097 PROTEIN"/>
    <property type="match status" value="1"/>
</dbReference>
<dbReference type="Gene3D" id="3.40.50.10540">
    <property type="entry name" value="Crotonobetainyl-coa:carnitine coa-transferase, domain 1"/>
    <property type="match status" value="1"/>
</dbReference>
<evidence type="ECO:0000313" key="4">
    <source>
        <dbReference type="Proteomes" id="UP000225108"/>
    </source>
</evidence>
<protein>
    <recommendedName>
        <fullName evidence="5">CoA transferase</fullName>
    </recommendedName>
</protein>
<evidence type="ECO:0008006" key="5">
    <source>
        <dbReference type="Google" id="ProtNLM"/>
    </source>
</evidence>
<comment type="caution">
    <text evidence="3">The sequence shown here is derived from an EMBL/GenBank/DDBJ whole genome shotgun (WGS) entry which is preliminary data.</text>
</comment>
<sequence>MVKTNPDAHTASVGPLGAVRVLDLTGTMSGPFCTLLLAQMGAQVDKIEPPRGDVVRHLTASKTAGMSSIFLALNAGKRSIVLDFSTEEDRDLLRARLPDYDVVVHNMRPQAAGRLGLTEDDFAAAGSSALLCELVGFGPGPYEAMPAYDDTIQAMSGLAWVQGNGDEPSYVRTAIADKTSGMYAALAICAALAARAMGDGPKSVKIPMFETMAAFTTAEQMGGLTYDPPAGPALYPRTASPHRRPFSTDDGYISLMLYTDKHWESFLRHIDRADLVEDPQFSSIAGRTANIDEIYSFVAKELLKQSTGHWLKVLDEIDVPHAPVKSIEDLLEDPHLSAVGLIQTAVHPSEGTVRTFRAPFLFDGLRPTDLSPAPTLGQDTEPFKGRTQTSEEFKGNFSVRNST</sequence>
<dbReference type="InterPro" id="IPR044855">
    <property type="entry name" value="CoA-Trfase_III_dom3_sf"/>
</dbReference>
<dbReference type="RefSeq" id="WP_099384437.1">
    <property type="nucleotide sequence ID" value="NZ_PEBD01000010.1"/>
</dbReference>
<accession>A0A2G3PK46</accession>
<reference evidence="3 4" key="1">
    <citation type="submission" date="2017-10" db="EMBL/GenBank/DDBJ databases">
        <title>The draft genome sequence of Williamsia sp. BULT 1.1 isolated from the semi-arid grassland soils from South Africa.</title>
        <authorList>
            <person name="Kabwe M.H."/>
            <person name="Govender N."/>
            <person name="Mutseka Lunga P."/>
            <person name="Vikram S."/>
            <person name="Makhalanyane T.P."/>
        </authorList>
    </citation>
    <scope>NUCLEOTIDE SEQUENCE [LARGE SCALE GENOMIC DNA]</scope>
    <source>
        <strain evidence="3 4">BULT 1.1</strain>
    </source>
</reference>
<dbReference type="AlphaFoldDB" id="A0A2G3PK46"/>
<dbReference type="InterPro" id="IPR050483">
    <property type="entry name" value="CoA-transferase_III_domain"/>
</dbReference>
<proteinExistence type="predicted"/>
<dbReference type="InterPro" id="IPR003673">
    <property type="entry name" value="CoA-Trfase_fam_III"/>
</dbReference>
<name>A0A2G3PK46_WILMA</name>
<feature type="compositionally biased region" description="Basic and acidic residues" evidence="2">
    <location>
        <begin position="381"/>
        <end position="394"/>
    </location>
</feature>
<dbReference type="EMBL" id="PEBD01000010">
    <property type="protein sequence ID" value="PHV66175.1"/>
    <property type="molecule type" value="Genomic_DNA"/>
</dbReference>
<dbReference type="GO" id="GO:0008410">
    <property type="term" value="F:CoA-transferase activity"/>
    <property type="evidence" value="ECO:0007669"/>
    <property type="project" value="TreeGrafter"/>
</dbReference>
<keyword evidence="1" id="KW-0808">Transferase</keyword>
<evidence type="ECO:0000256" key="2">
    <source>
        <dbReference type="SAM" id="MobiDB-lite"/>
    </source>
</evidence>
<dbReference type="SUPFAM" id="SSF89796">
    <property type="entry name" value="CoA-transferase family III (CaiB/BaiF)"/>
    <property type="match status" value="1"/>
</dbReference>
<dbReference type="Proteomes" id="UP000225108">
    <property type="component" value="Unassembled WGS sequence"/>
</dbReference>
<evidence type="ECO:0000313" key="3">
    <source>
        <dbReference type="EMBL" id="PHV66175.1"/>
    </source>
</evidence>